<dbReference type="EMBL" id="QNUK01000084">
    <property type="protein sequence ID" value="KAF5902780.1"/>
    <property type="molecule type" value="Genomic_DNA"/>
</dbReference>
<proteinExistence type="predicted"/>
<dbReference type="InterPro" id="IPR024849">
    <property type="entry name" value="Shootin-1"/>
</dbReference>
<name>A0A8J4UT96_CLAMG</name>
<dbReference type="Proteomes" id="UP000727407">
    <property type="component" value="Unassembled WGS sequence"/>
</dbReference>
<dbReference type="GO" id="GO:0005737">
    <property type="term" value="C:cytoplasm"/>
    <property type="evidence" value="ECO:0007669"/>
    <property type="project" value="TreeGrafter"/>
</dbReference>
<dbReference type="GO" id="GO:2001224">
    <property type="term" value="P:positive regulation of neuron migration"/>
    <property type="evidence" value="ECO:0007669"/>
    <property type="project" value="TreeGrafter"/>
</dbReference>
<dbReference type="PANTHER" id="PTHR46606:SF4">
    <property type="entry name" value="SHOOTIN-1"/>
    <property type="match status" value="1"/>
</dbReference>
<dbReference type="GO" id="GO:0031252">
    <property type="term" value="C:cell leading edge"/>
    <property type="evidence" value="ECO:0007669"/>
    <property type="project" value="TreeGrafter"/>
</dbReference>
<dbReference type="OrthoDB" id="6111338at2759"/>
<reference evidence="2" key="1">
    <citation type="submission" date="2020-07" db="EMBL/GenBank/DDBJ databases">
        <title>Clarias magur genome sequencing, assembly and annotation.</title>
        <authorList>
            <person name="Kushwaha B."/>
            <person name="Kumar R."/>
            <person name="Das P."/>
            <person name="Joshi C.G."/>
            <person name="Kumar D."/>
            <person name="Nagpure N.S."/>
            <person name="Pandey M."/>
            <person name="Agarwal S."/>
            <person name="Srivastava S."/>
            <person name="Singh M."/>
            <person name="Sahoo L."/>
            <person name="Jayasankar P."/>
            <person name="Meher P.K."/>
            <person name="Koringa P.G."/>
            <person name="Iquebal M.A."/>
            <person name="Das S.P."/>
            <person name="Bit A."/>
            <person name="Patnaik S."/>
            <person name="Patel N."/>
            <person name="Shah T.M."/>
            <person name="Hinsu A."/>
            <person name="Jena J.K."/>
        </authorList>
    </citation>
    <scope>NUCLEOTIDE SEQUENCE</scope>
    <source>
        <strain evidence="2">CIFAMagur01</strain>
        <tissue evidence="2">Testis</tissue>
    </source>
</reference>
<dbReference type="AlphaFoldDB" id="A0A8J4UT96"/>
<sequence length="128" mass="14885">PVDALRIRKKPGTNTSLLKKPEVYVDVKNRAVDEIMERIKKGVVLKPTQKPPQTGLDEDSLEDQKAEKRKAAVREWQLLSENIKKTGPRRMQSRNIRHDVEEPELQKVFRRRRQALLNAKESLHTADQ</sequence>
<accession>A0A8J4UT96</accession>
<dbReference type="PANTHER" id="PTHR46606">
    <property type="entry name" value="SHOOTIN-1"/>
    <property type="match status" value="1"/>
</dbReference>
<feature type="non-terminal residue" evidence="2">
    <location>
        <position position="128"/>
    </location>
</feature>
<feature type="region of interest" description="Disordered" evidence="1">
    <location>
        <begin position="45"/>
        <end position="67"/>
    </location>
</feature>
<gene>
    <name evidence="2" type="ORF">DAT39_007497</name>
</gene>
<keyword evidence="3" id="KW-1185">Reference proteome</keyword>
<dbReference type="GO" id="GO:0048812">
    <property type="term" value="P:neuron projection morphogenesis"/>
    <property type="evidence" value="ECO:0007669"/>
    <property type="project" value="TreeGrafter"/>
</dbReference>
<evidence type="ECO:0000256" key="1">
    <source>
        <dbReference type="SAM" id="MobiDB-lite"/>
    </source>
</evidence>
<comment type="caution">
    <text evidence="2">The sequence shown here is derived from an EMBL/GenBank/DDBJ whole genome shotgun (WGS) entry which is preliminary data.</text>
</comment>
<evidence type="ECO:0000313" key="2">
    <source>
        <dbReference type="EMBL" id="KAF5902780.1"/>
    </source>
</evidence>
<evidence type="ECO:0000313" key="3">
    <source>
        <dbReference type="Proteomes" id="UP000727407"/>
    </source>
</evidence>
<feature type="non-terminal residue" evidence="2">
    <location>
        <position position="1"/>
    </location>
</feature>
<organism evidence="2 3">
    <name type="scientific">Clarias magur</name>
    <name type="common">Asian catfish</name>
    <name type="synonym">Macropteronotus magur</name>
    <dbReference type="NCBI Taxonomy" id="1594786"/>
    <lineage>
        <taxon>Eukaryota</taxon>
        <taxon>Metazoa</taxon>
        <taxon>Chordata</taxon>
        <taxon>Craniata</taxon>
        <taxon>Vertebrata</taxon>
        <taxon>Euteleostomi</taxon>
        <taxon>Actinopterygii</taxon>
        <taxon>Neopterygii</taxon>
        <taxon>Teleostei</taxon>
        <taxon>Ostariophysi</taxon>
        <taxon>Siluriformes</taxon>
        <taxon>Clariidae</taxon>
        <taxon>Clarias</taxon>
    </lineage>
</organism>
<dbReference type="GO" id="GO:0044295">
    <property type="term" value="C:axonal growth cone"/>
    <property type="evidence" value="ECO:0007669"/>
    <property type="project" value="TreeGrafter"/>
</dbReference>
<protein>
    <submittedName>
        <fullName evidence="2">Shootin-1-like</fullName>
    </submittedName>
</protein>